<evidence type="ECO:0000313" key="3">
    <source>
        <dbReference type="Proteomes" id="UP000232323"/>
    </source>
</evidence>
<feature type="compositionally biased region" description="Pro residues" evidence="1">
    <location>
        <begin position="378"/>
        <end position="387"/>
    </location>
</feature>
<keyword evidence="3" id="KW-1185">Reference proteome</keyword>
<feature type="region of interest" description="Disordered" evidence="1">
    <location>
        <begin position="374"/>
        <end position="457"/>
    </location>
</feature>
<protein>
    <submittedName>
        <fullName evidence="2">Uncharacterized protein</fullName>
    </submittedName>
</protein>
<comment type="caution">
    <text evidence="2">The sequence shown here is derived from an EMBL/GenBank/DDBJ whole genome shotgun (WGS) entry which is preliminary data.</text>
</comment>
<feature type="region of interest" description="Disordered" evidence="1">
    <location>
        <begin position="1"/>
        <end position="127"/>
    </location>
</feature>
<feature type="compositionally biased region" description="Low complexity" evidence="1">
    <location>
        <begin position="388"/>
        <end position="401"/>
    </location>
</feature>
<feature type="compositionally biased region" description="Polar residues" evidence="1">
    <location>
        <begin position="63"/>
        <end position="77"/>
    </location>
</feature>
<feature type="region of interest" description="Disordered" evidence="1">
    <location>
        <begin position="279"/>
        <end position="350"/>
    </location>
</feature>
<feature type="region of interest" description="Disordered" evidence="1">
    <location>
        <begin position="762"/>
        <end position="787"/>
    </location>
</feature>
<dbReference type="Proteomes" id="UP000232323">
    <property type="component" value="Unassembled WGS sequence"/>
</dbReference>
<feature type="compositionally biased region" description="Low complexity" evidence="1">
    <location>
        <begin position="297"/>
        <end position="313"/>
    </location>
</feature>
<accession>A0A250XU15</accession>
<evidence type="ECO:0000256" key="1">
    <source>
        <dbReference type="SAM" id="MobiDB-lite"/>
    </source>
</evidence>
<feature type="compositionally biased region" description="Polar residues" evidence="1">
    <location>
        <begin position="445"/>
        <end position="457"/>
    </location>
</feature>
<feature type="region of interest" description="Disordered" evidence="1">
    <location>
        <begin position="704"/>
        <end position="733"/>
    </location>
</feature>
<name>A0A250XU15_9CHLO</name>
<proteinExistence type="predicted"/>
<feature type="region of interest" description="Disordered" evidence="1">
    <location>
        <begin position="800"/>
        <end position="853"/>
    </location>
</feature>
<feature type="compositionally biased region" description="Polar residues" evidence="1">
    <location>
        <begin position="105"/>
        <end position="119"/>
    </location>
</feature>
<reference evidence="2 3" key="1">
    <citation type="submission" date="2017-08" db="EMBL/GenBank/DDBJ databases">
        <title>Acidophilic green algal genome provides insights into adaptation to an acidic environment.</title>
        <authorList>
            <person name="Hirooka S."/>
            <person name="Hirose Y."/>
            <person name="Kanesaki Y."/>
            <person name="Higuchi S."/>
            <person name="Fujiwara T."/>
            <person name="Onuma R."/>
            <person name="Era A."/>
            <person name="Ohbayashi R."/>
            <person name="Uzuka A."/>
            <person name="Nozaki H."/>
            <person name="Yoshikawa H."/>
            <person name="Miyagishima S.Y."/>
        </authorList>
    </citation>
    <scope>NUCLEOTIDE SEQUENCE [LARGE SCALE GENOMIC DNA]</scope>
    <source>
        <strain evidence="2 3">NIES-2499</strain>
    </source>
</reference>
<evidence type="ECO:0000313" key="2">
    <source>
        <dbReference type="EMBL" id="GAX86526.1"/>
    </source>
</evidence>
<feature type="compositionally biased region" description="Polar residues" evidence="1">
    <location>
        <begin position="31"/>
        <end position="45"/>
    </location>
</feature>
<feature type="compositionally biased region" description="Low complexity" evidence="1">
    <location>
        <begin position="715"/>
        <end position="726"/>
    </location>
</feature>
<organism evidence="2 3">
    <name type="scientific">Chlamydomonas eustigma</name>
    <dbReference type="NCBI Taxonomy" id="1157962"/>
    <lineage>
        <taxon>Eukaryota</taxon>
        <taxon>Viridiplantae</taxon>
        <taxon>Chlorophyta</taxon>
        <taxon>core chlorophytes</taxon>
        <taxon>Chlorophyceae</taxon>
        <taxon>CS clade</taxon>
        <taxon>Chlamydomonadales</taxon>
        <taxon>Chlamydomonadaceae</taxon>
        <taxon>Chlamydomonas</taxon>
    </lineage>
</organism>
<dbReference type="AlphaFoldDB" id="A0A250XU15"/>
<gene>
    <name evidence="2" type="ORF">CEUSTIGMA_g13933.t1</name>
</gene>
<dbReference type="EMBL" id="BEGY01000346">
    <property type="protein sequence ID" value="GAX86526.1"/>
    <property type="molecule type" value="Genomic_DNA"/>
</dbReference>
<sequence length="933" mass="101199">MVSDQPYKTGPLDSIERGIRRSQGAHGSARVDQTASVASTSQGVPNSPPPPAQRTRDDPSPLSPSASTFHPSTSQGASAVASALTGITKRGSSKKSEPSLAGDLSPSTSAAHSVKSGDSSHYHTHNLPILIPPIPTVVGPSSTTSELNPIPSFDSARAQCVQDMLQVAMSYLDQRLQAQEGEVQAQKKSIGDLRVSVDKVTTEVTKLAEQVKAQHELKVDVTDHDVTPEDLDQVWNQLNVLQNAVFPEVSLSPLSVADPQESLSFEPPRENSLQSTSWIENPAFQPGSPSPSPAFHSALSGSPPASSSGYQSSITFDPIPSLHRAVPQPAGSSHQQAVPPAAPSRERSLPRISEVDHGGQIAFNMGIHAGARRVPLSQLPPGPPSAPPASEYHSPPSHPSEGASHHHSHPRAPPPAHVPAFITPDPRRAAPVSFASHGPAHSTGYVPSTSTSNIPYNEDQTFKLNRTKNSLDAKSVPTFKPKKGLFTYYKYSQTLNNLIATQGPRTVQNELIELSPLCARPLQSYLQGNTMLATGKDSYSQRILGGVDRLESSRSSAFRIDRFHQPYPPGPHQFLQAWALVTHRHLSQPLPDEYHIWSYNLKMGVSNSFDVVPPEEGVREFAERVLQVYDLFNMADPLMFAQELERYPTLYVFTAGLPEDYSPHITKILQELGVRTMDRDQQLMHIIKKLQNYHEFVISVKHDNSGVTSTPGRNAHSSSAGHHTSSPPQAQEAGYTRPLRRAFPAAHVTMLDEDVHDLPVHDSEYAYDTGPSHSQIPIDDEQERVPSLQEELVEVRAHATFPSTMHPRGNPRPPLPSSAANSYQQRPPGSTEASGPASTSRPNGTAGVGTTYQPNKMVCDICSETHWTRNCPRYSEAMFVYKKHLQAQGVNPRDPAPGSAHFSHAAEDSWHGFSSCAAHDSSPPYSGGGTSNK</sequence>
<feature type="compositionally biased region" description="Polar residues" evidence="1">
    <location>
        <begin position="818"/>
        <end position="853"/>
    </location>
</feature>